<evidence type="ECO:0000313" key="1">
    <source>
        <dbReference type="EMBL" id="MFC4200265.1"/>
    </source>
</evidence>
<keyword evidence="2" id="KW-1185">Reference proteome</keyword>
<sequence>MLVTNAAASLPLLDAAVVEQVTQSMRQLSQRIGELAPRVAWFFSR</sequence>
<accession>A0ABV8NTG7</accession>
<name>A0ABV8NTG7_9BURK</name>
<dbReference type="RefSeq" id="WP_217964465.1">
    <property type="nucleotide sequence ID" value="NZ_JAHTBN010000003.1"/>
</dbReference>
<comment type="caution">
    <text evidence="1">The sequence shown here is derived from an EMBL/GenBank/DDBJ whole genome shotgun (WGS) entry which is preliminary data.</text>
</comment>
<protein>
    <submittedName>
        <fullName evidence="1">Uncharacterized protein</fullName>
    </submittedName>
</protein>
<evidence type="ECO:0000313" key="2">
    <source>
        <dbReference type="Proteomes" id="UP001595848"/>
    </source>
</evidence>
<dbReference type="Proteomes" id="UP001595848">
    <property type="component" value="Unassembled WGS sequence"/>
</dbReference>
<organism evidence="1 2">
    <name type="scientific">Candidimonas humi</name>
    <dbReference type="NCBI Taxonomy" id="683355"/>
    <lineage>
        <taxon>Bacteria</taxon>
        <taxon>Pseudomonadati</taxon>
        <taxon>Pseudomonadota</taxon>
        <taxon>Betaproteobacteria</taxon>
        <taxon>Burkholderiales</taxon>
        <taxon>Alcaligenaceae</taxon>
        <taxon>Candidimonas</taxon>
    </lineage>
</organism>
<proteinExistence type="predicted"/>
<dbReference type="EMBL" id="JBHSBV010000002">
    <property type="protein sequence ID" value="MFC4200265.1"/>
    <property type="molecule type" value="Genomic_DNA"/>
</dbReference>
<gene>
    <name evidence="1" type="ORF">ACFOY1_04795</name>
</gene>
<reference evidence="2" key="1">
    <citation type="journal article" date="2019" name="Int. J. Syst. Evol. Microbiol.">
        <title>The Global Catalogue of Microorganisms (GCM) 10K type strain sequencing project: providing services to taxonomists for standard genome sequencing and annotation.</title>
        <authorList>
            <consortium name="The Broad Institute Genomics Platform"/>
            <consortium name="The Broad Institute Genome Sequencing Center for Infectious Disease"/>
            <person name="Wu L."/>
            <person name="Ma J."/>
        </authorList>
    </citation>
    <scope>NUCLEOTIDE SEQUENCE [LARGE SCALE GENOMIC DNA]</scope>
    <source>
        <strain evidence="2">LMG 24813</strain>
    </source>
</reference>